<organism evidence="3 4">
    <name type="scientific">Methyloprofundus sedimenti</name>
    <dbReference type="NCBI Taxonomy" id="1420851"/>
    <lineage>
        <taxon>Bacteria</taxon>
        <taxon>Pseudomonadati</taxon>
        <taxon>Pseudomonadota</taxon>
        <taxon>Gammaproteobacteria</taxon>
        <taxon>Methylococcales</taxon>
        <taxon>Methylococcaceae</taxon>
        <taxon>Methyloprofundus</taxon>
    </lineage>
</organism>
<evidence type="ECO:0000313" key="4">
    <source>
        <dbReference type="Proteomes" id="UP000191980"/>
    </source>
</evidence>
<gene>
    <name evidence="3" type="ORF">AU255_10570</name>
</gene>
<dbReference type="SUPFAM" id="SSF53335">
    <property type="entry name" value="S-adenosyl-L-methionine-dependent methyltransferases"/>
    <property type="match status" value="1"/>
</dbReference>
<keyword evidence="1" id="KW-0479">Metal-binding</keyword>
<dbReference type="OrthoDB" id="465670at2"/>
<accession>A0A1V8MB41</accession>
<dbReference type="GO" id="GO:0008168">
    <property type="term" value="F:methyltransferase activity"/>
    <property type="evidence" value="ECO:0007669"/>
    <property type="project" value="InterPro"/>
</dbReference>
<dbReference type="Gene3D" id="1.10.1200.270">
    <property type="entry name" value="Methyltransferase, alpha-helical capping domain"/>
    <property type="match status" value="1"/>
</dbReference>
<evidence type="ECO:0000256" key="1">
    <source>
        <dbReference type="ARBA" id="ARBA00022723"/>
    </source>
</evidence>
<evidence type="ECO:0000313" key="3">
    <source>
        <dbReference type="EMBL" id="OQK18746.1"/>
    </source>
</evidence>
<keyword evidence="2" id="KW-0460">Magnesium</keyword>
<keyword evidence="4" id="KW-1185">Reference proteome</keyword>
<dbReference type="AlphaFoldDB" id="A0A1V8MB41"/>
<dbReference type="EMBL" id="LPUF01000001">
    <property type="protein sequence ID" value="OQK18746.1"/>
    <property type="molecule type" value="Genomic_DNA"/>
</dbReference>
<evidence type="ECO:0000256" key="2">
    <source>
        <dbReference type="ARBA" id="ARBA00022842"/>
    </source>
</evidence>
<dbReference type="InterPro" id="IPR029063">
    <property type="entry name" value="SAM-dependent_MTases_sf"/>
</dbReference>
<proteinExistence type="predicted"/>
<dbReference type="Gene3D" id="3.40.50.150">
    <property type="entry name" value="Vaccinia Virus protein VP39"/>
    <property type="match status" value="1"/>
</dbReference>
<dbReference type="STRING" id="1420851.AU255_10570"/>
<dbReference type="Proteomes" id="UP000191980">
    <property type="component" value="Unassembled WGS sequence"/>
</dbReference>
<dbReference type="InterPro" id="IPR005299">
    <property type="entry name" value="MeTrfase_7"/>
</dbReference>
<dbReference type="GO" id="GO:0046872">
    <property type="term" value="F:metal ion binding"/>
    <property type="evidence" value="ECO:0007669"/>
    <property type="project" value="UniProtKB-KW"/>
</dbReference>
<reference evidence="3 4" key="1">
    <citation type="submission" date="2015-12" db="EMBL/GenBank/DDBJ databases">
        <authorList>
            <person name="Shamseldin A."/>
            <person name="Moawad H."/>
            <person name="Abd El-Rahim W.M."/>
            <person name="Sadowsky M.J."/>
        </authorList>
    </citation>
    <scope>NUCLEOTIDE SEQUENCE [LARGE SCALE GENOMIC DNA]</scope>
    <source>
        <strain evidence="3 4">WF1</strain>
    </source>
</reference>
<comment type="caution">
    <text evidence="3">The sequence shown here is derived from an EMBL/GenBank/DDBJ whole genome shotgun (WGS) entry which is preliminary data.</text>
</comment>
<dbReference type="Pfam" id="PF03492">
    <property type="entry name" value="Methyltransf_7"/>
    <property type="match status" value="1"/>
</dbReference>
<name>A0A1V8MB41_9GAMM</name>
<dbReference type="PANTHER" id="PTHR31009">
    <property type="entry name" value="S-ADENOSYL-L-METHIONINE:CARBOXYL METHYLTRANSFERASE FAMILY PROTEIN"/>
    <property type="match status" value="1"/>
</dbReference>
<sequence length="355" mass="38978">MKGGGYYDAHSKEQRSALEAFLPWIEEAIADLPILSDSQESLGILDIGSSEGGNAIYAMNRLISGLRCISSLPIGVFFNDLPTNDFNHLFKNLYPDGEAALSGTNIFPSAIGGTAYGRIVPPQSLHIATTFNTIGWLEKKPDARLPNYILPMGPGPLAPRESISVSETERAPFRIQAADDLHRFYTARADELVNGGKLLVQVFGRDERFSTSDGLYDVLSDSVLNCVEEGTLPLEVYEKLVFPIYFRNLEELLAPIATDAQLAKSFRIDKAETCEVSVPFNVALSDNGDIAAWSRSYTGFLRAFTEAILASALPGDLPLGDTLDKIYHQVEHRLAADPARYEFHYISIAALLTRV</sequence>
<protein>
    <submittedName>
        <fullName evidence="3">Cyclopropane-fatty-acyl-phospholipid synthase</fullName>
    </submittedName>
</protein>
<dbReference type="InterPro" id="IPR042086">
    <property type="entry name" value="MeTrfase_capping"/>
</dbReference>